<evidence type="ECO:0000313" key="1">
    <source>
        <dbReference type="EMBL" id="CEG55745.1"/>
    </source>
</evidence>
<organism evidence="1 2">
    <name type="scientific">Legionella fallonii LLAP-10</name>
    <dbReference type="NCBI Taxonomy" id="1212491"/>
    <lineage>
        <taxon>Bacteria</taxon>
        <taxon>Pseudomonadati</taxon>
        <taxon>Pseudomonadota</taxon>
        <taxon>Gammaproteobacteria</taxon>
        <taxon>Legionellales</taxon>
        <taxon>Legionellaceae</taxon>
        <taxon>Legionella</taxon>
    </lineage>
</organism>
<dbReference type="Proteomes" id="UP000032430">
    <property type="component" value="Chromosome I"/>
</dbReference>
<dbReference type="AlphaFoldDB" id="A0A098G2N2"/>
<protein>
    <submittedName>
        <fullName evidence="1">Uncharacterized protein</fullName>
    </submittedName>
</protein>
<keyword evidence="2" id="KW-1185">Reference proteome</keyword>
<dbReference type="HOGENOM" id="CLU_1010894_0_0_6"/>
<proteinExistence type="predicted"/>
<name>A0A098G2N2_9GAMM</name>
<sequence length="267" mass="30032">MTVRLFFIFLFLFSGIICAAIPEPLMFHDKPLDPLCFYNREGESQVLDLNKCGLAEKKYVQKGRNSELITKGFIGYNWQDPEFQNATEGYSYYKYFNAGKSLYWLYTINSGGGSGTFTAIHLVKRTSPNTLDIKTLFSGDRCNGGVQDVSEANNQLTFSVNLTVYDLVTLSKKSSQSIRPYDDLAACAVCCIAKAFYTVDAKALAQLKYVELNNVKNTDELPQQGVEQSCFNKLLLSYTSAGKTTFKQSTLDEFTDKFNQMCIKTKN</sequence>
<dbReference type="EMBL" id="LN614827">
    <property type="protein sequence ID" value="CEG55745.1"/>
    <property type="molecule type" value="Genomic_DNA"/>
</dbReference>
<dbReference type="KEGG" id="lfa:LFA_0272"/>
<reference evidence="2" key="1">
    <citation type="submission" date="2014-09" db="EMBL/GenBank/DDBJ databases">
        <authorList>
            <person name="Gomez-Valero L."/>
        </authorList>
    </citation>
    <scope>NUCLEOTIDE SEQUENCE [LARGE SCALE GENOMIC DNA]</scope>
    <source>
        <strain evidence="2">ATCC700992</strain>
    </source>
</reference>
<dbReference type="OrthoDB" id="5653424at2"/>
<accession>A0A098G2N2</accession>
<evidence type="ECO:0000313" key="2">
    <source>
        <dbReference type="Proteomes" id="UP000032430"/>
    </source>
</evidence>
<gene>
    <name evidence="1" type="ORF">LFA_0272</name>
</gene>